<evidence type="ECO:0000313" key="6">
    <source>
        <dbReference type="EMBL" id="TWI05912.1"/>
    </source>
</evidence>
<evidence type="ECO:0000256" key="1">
    <source>
        <dbReference type="ARBA" id="ARBA00007734"/>
    </source>
</evidence>
<dbReference type="GO" id="GO:0042597">
    <property type="term" value="C:periplasmic space"/>
    <property type="evidence" value="ECO:0007669"/>
    <property type="project" value="InterPro"/>
</dbReference>
<comment type="similarity">
    <text evidence="1">Belongs to the transglycosylase Slt family.</text>
</comment>
<comment type="caution">
    <text evidence="6">The sequence shown here is derived from an EMBL/GenBank/DDBJ whole genome shotgun (WGS) entry which is preliminary data.</text>
</comment>
<protein>
    <submittedName>
        <fullName evidence="6">Soluble lytic murein transglycosylase</fullName>
    </submittedName>
</protein>
<dbReference type="PANTHER" id="PTHR37423:SF5">
    <property type="entry name" value="SOLUBLE LYTIC MUREIN TRANSGLYCOSYLASE"/>
    <property type="match status" value="1"/>
</dbReference>
<dbReference type="SUPFAM" id="SSF53955">
    <property type="entry name" value="Lysozyme-like"/>
    <property type="match status" value="1"/>
</dbReference>
<keyword evidence="7" id="KW-1185">Reference proteome</keyword>
<evidence type="ECO:0000259" key="5">
    <source>
        <dbReference type="Pfam" id="PF14718"/>
    </source>
</evidence>
<dbReference type="Gene3D" id="1.10.1240.20">
    <property type="entry name" value="Lytic transglycosylase, superhelical linker domain"/>
    <property type="match status" value="1"/>
</dbReference>
<dbReference type="InterPro" id="IPR037061">
    <property type="entry name" value="Lytic_TGlycoase_superhlx_L_sf"/>
</dbReference>
<dbReference type="GO" id="GO:0004553">
    <property type="term" value="F:hydrolase activity, hydrolyzing O-glycosyl compounds"/>
    <property type="evidence" value="ECO:0007669"/>
    <property type="project" value="InterPro"/>
</dbReference>
<gene>
    <name evidence="6" type="ORF">IP90_00174</name>
</gene>
<dbReference type="Gene3D" id="1.25.20.10">
    <property type="entry name" value="Bacterial muramidases"/>
    <property type="match status" value="1"/>
</dbReference>
<evidence type="ECO:0000313" key="7">
    <source>
        <dbReference type="Proteomes" id="UP000315167"/>
    </source>
</evidence>
<dbReference type="InterPro" id="IPR008258">
    <property type="entry name" value="Transglycosylase_SLT_dom_1"/>
</dbReference>
<feature type="domain" description="Transglycosylase SLT" evidence="4">
    <location>
        <begin position="479"/>
        <end position="589"/>
    </location>
</feature>
<dbReference type="PANTHER" id="PTHR37423">
    <property type="entry name" value="SOLUBLE LYTIC MUREIN TRANSGLYCOSYLASE-RELATED"/>
    <property type="match status" value="1"/>
</dbReference>
<sequence>MHMPKPRMLLAAMLLAFAGAAPAQSSDARMRAAIEAAERGQFDASQSAQLQRDPIYGWLEYAALRRDIDTLPAAQAQAFLSRYQDQAVADAFREVWLAAVARRKDWSALRAAWSPSIKDTALRCAELNARLATGAGDAQWTRDAQAIWRNGKSLPGACEPVFEALAAKGGLSPALRWERFDLAAAEWQPAVMRAAARGLPADEATLANDYAAFMEKVHERALDWPKTPRSRMVASQGLAKLAKSNPASAEMQLPRFASALGLDQAERARVLYQIALWTVASYEPDSARRLDAVPDSAYDERLHEWRAREAMSRGDWPAALAAIRRMDAAQRDNSRWKYFEARLSELGGDKAGAQALYRAAARKSDFHGFLAADRIGLPYALCPWQPDDASAKPGVARDPAIVRAMALYRIGRSGWAQREWDDALTRFDDRQRRAAVAVAQDNGWFDRAVFALGKAKGESKPDELRLYQLRFPLHHDATIRREAAKHGLDPAWVAAEIRAESVFNPNARSPANAMGLMQLLPGTGADTARRIGLPWGGADSLYDADTNIALGTAYLRQMEDKYGKPYVAIAAYNAGPTPTARWQSQRPGFDPDFWIETISYKETREYVARVLAFSVLYDWRMNGDALPLSDRIRGVDSGKRKPFTCPTPEAPSS</sequence>
<dbReference type="EMBL" id="VLKN01000001">
    <property type="protein sequence ID" value="TWI05912.1"/>
    <property type="molecule type" value="Genomic_DNA"/>
</dbReference>
<proteinExistence type="inferred from homology"/>
<name>A0A562LE02_9GAMM</name>
<dbReference type="InterPro" id="IPR023346">
    <property type="entry name" value="Lysozyme-like_dom_sf"/>
</dbReference>
<feature type="signal peptide" evidence="3">
    <location>
        <begin position="1"/>
        <end position="23"/>
    </location>
</feature>
<dbReference type="Pfam" id="PF01464">
    <property type="entry name" value="SLT"/>
    <property type="match status" value="1"/>
</dbReference>
<feature type="domain" description="Lytic transglycosylase superhelical linker" evidence="5">
    <location>
        <begin position="395"/>
        <end position="456"/>
    </location>
</feature>
<evidence type="ECO:0000259" key="4">
    <source>
        <dbReference type="Pfam" id="PF01464"/>
    </source>
</evidence>
<dbReference type="OrthoDB" id="92254at2"/>
<dbReference type="Pfam" id="PF14718">
    <property type="entry name" value="SLT_L"/>
    <property type="match status" value="1"/>
</dbReference>
<organism evidence="6 7">
    <name type="scientific">Luteimonas cucumeris</name>
    <dbReference type="NCBI Taxonomy" id="985012"/>
    <lineage>
        <taxon>Bacteria</taxon>
        <taxon>Pseudomonadati</taxon>
        <taxon>Pseudomonadota</taxon>
        <taxon>Gammaproteobacteria</taxon>
        <taxon>Lysobacterales</taxon>
        <taxon>Lysobacteraceae</taxon>
        <taxon>Luteimonas</taxon>
    </lineage>
</organism>
<dbReference type="AlphaFoldDB" id="A0A562LE02"/>
<dbReference type="InterPro" id="IPR012289">
    <property type="entry name" value="Lytic_TGlycosylase_superhlx_L"/>
</dbReference>
<keyword evidence="2 3" id="KW-0732">Signal</keyword>
<accession>A0A562LE02</accession>
<dbReference type="Gene3D" id="1.10.530.10">
    <property type="match status" value="1"/>
</dbReference>
<feature type="chain" id="PRO_5021921432" evidence="3">
    <location>
        <begin position="24"/>
        <end position="653"/>
    </location>
</feature>
<reference evidence="6 7" key="1">
    <citation type="journal article" date="2015" name="Stand. Genomic Sci.">
        <title>Genomic Encyclopedia of Bacterial and Archaeal Type Strains, Phase III: the genomes of soil and plant-associated and newly described type strains.</title>
        <authorList>
            <person name="Whitman W.B."/>
            <person name="Woyke T."/>
            <person name="Klenk H.P."/>
            <person name="Zhou Y."/>
            <person name="Lilburn T.G."/>
            <person name="Beck B.J."/>
            <person name="De Vos P."/>
            <person name="Vandamme P."/>
            <person name="Eisen J.A."/>
            <person name="Garrity G."/>
            <person name="Hugenholtz P."/>
            <person name="Kyrpides N.C."/>
        </authorList>
    </citation>
    <scope>NUCLEOTIDE SEQUENCE [LARGE SCALE GENOMIC DNA]</scope>
    <source>
        <strain evidence="6 7">CGMCC 1.10821</strain>
    </source>
</reference>
<evidence type="ECO:0000256" key="3">
    <source>
        <dbReference type="SAM" id="SignalP"/>
    </source>
</evidence>
<dbReference type="InterPro" id="IPR008939">
    <property type="entry name" value="Lytic_TGlycosylase_superhlx_U"/>
</dbReference>
<dbReference type="SUPFAM" id="SSF48435">
    <property type="entry name" value="Bacterial muramidases"/>
    <property type="match status" value="1"/>
</dbReference>
<dbReference type="Proteomes" id="UP000315167">
    <property type="component" value="Unassembled WGS sequence"/>
</dbReference>
<evidence type="ECO:0000256" key="2">
    <source>
        <dbReference type="ARBA" id="ARBA00022729"/>
    </source>
</evidence>
<dbReference type="CDD" id="cd13401">
    <property type="entry name" value="Slt70-like"/>
    <property type="match status" value="1"/>
</dbReference>